<organism evidence="1 2">
    <name type="scientific">Roseiflexus castenholzii (strain DSM 13941 / HLO8)</name>
    <dbReference type="NCBI Taxonomy" id="383372"/>
    <lineage>
        <taxon>Bacteria</taxon>
        <taxon>Bacillati</taxon>
        <taxon>Chloroflexota</taxon>
        <taxon>Chloroflexia</taxon>
        <taxon>Chloroflexales</taxon>
        <taxon>Roseiflexineae</taxon>
        <taxon>Roseiflexaceae</taxon>
        <taxon>Roseiflexus</taxon>
    </lineage>
</organism>
<protein>
    <submittedName>
        <fullName evidence="1">Uncharacterized protein</fullName>
    </submittedName>
</protein>
<dbReference type="EMBL" id="CP000804">
    <property type="protein sequence ID" value="ABU57466.1"/>
    <property type="molecule type" value="Genomic_DNA"/>
</dbReference>
<name>A7NF91_ROSCS</name>
<gene>
    <name evidence="1" type="ordered locus">Rcas_1370</name>
</gene>
<dbReference type="KEGG" id="rca:Rcas_1370"/>
<evidence type="ECO:0000313" key="1">
    <source>
        <dbReference type="EMBL" id="ABU57466.1"/>
    </source>
</evidence>
<reference evidence="1 2" key="1">
    <citation type="submission" date="2007-08" db="EMBL/GenBank/DDBJ databases">
        <title>Complete sequence of Roseiflexus castenholzii DSM 13941.</title>
        <authorList>
            <consortium name="US DOE Joint Genome Institute"/>
            <person name="Copeland A."/>
            <person name="Lucas S."/>
            <person name="Lapidus A."/>
            <person name="Barry K."/>
            <person name="Glavina del Rio T."/>
            <person name="Dalin E."/>
            <person name="Tice H."/>
            <person name="Pitluck S."/>
            <person name="Thompson L.S."/>
            <person name="Brettin T."/>
            <person name="Bruce D."/>
            <person name="Detter J.C."/>
            <person name="Han C."/>
            <person name="Tapia R."/>
            <person name="Schmutz J."/>
            <person name="Larimer F."/>
            <person name="Land M."/>
            <person name="Hauser L."/>
            <person name="Kyrpides N."/>
            <person name="Mikhailova N."/>
            <person name="Bryant D.A."/>
            <person name="Hanada S."/>
            <person name="Tsukatani Y."/>
            <person name="Richardson P."/>
        </authorList>
    </citation>
    <scope>NUCLEOTIDE SEQUENCE [LARGE SCALE GENOMIC DNA]</scope>
    <source>
        <strain evidence="2">DSM 13941 / HLO8</strain>
    </source>
</reference>
<keyword evidence="2" id="KW-1185">Reference proteome</keyword>
<sequence>MKPERGVRRSQCRMPIEQSFQDVTRLPDMTRRMHKQRHRMEQMAALLLSVSPGARLIGAGLRDYLDGEASGERRASLMRSEYQGESNATRTSNGDALRGCVCC</sequence>
<evidence type="ECO:0000313" key="2">
    <source>
        <dbReference type="Proteomes" id="UP000000263"/>
    </source>
</evidence>
<dbReference type="HOGENOM" id="CLU_2261710_0_0_0"/>
<accession>A7NF91</accession>
<proteinExistence type="predicted"/>
<dbReference type="AlphaFoldDB" id="A7NF91"/>
<dbReference type="Proteomes" id="UP000000263">
    <property type="component" value="Chromosome"/>
</dbReference>